<dbReference type="EMBL" id="LVKK01000048">
    <property type="protein sequence ID" value="OAG39048.1"/>
    <property type="molecule type" value="Genomic_DNA"/>
</dbReference>
<feature type="domain" description="Cellulose-binding Sde182 nucleoside hydrolase-like" evidence="1">
    <location>
        <begin position="15"/>
        <end position="283"/>
    </location>
</feature>
<dbReference type="Gene3D" id="3.90.245.10">
    <property type="entry name" value="Ribonucleoside hydrolase-like"/>
    <property type="match status" value="1"/>
</dbReference>
<accession>A0A177F498</accession>
<dbReference type="InterPro" id="IPR011483">
    <property type="entry name" value="Sde182_NH-like"/>
</dbReference>
<sequence length="495" mass="55498">MAEQQRLRVCKTKPRVFVISDISNEPDDAESLVRYLLYSNEFDTRGLVACTSTWMRSKVHPEDMETIVKAYGQVVNNLNAHVHPENQYTDAAYFLSIIKTGPSLYGKEALKDGVPLSDGSALLIEQVDQSDSPLWVICWGGVNTLAQALSHVQKARSATDFARFRSKLRVYTISDQDDTGVWIRLNFPDIFYICSVHGWNEYSSAAWTGISGDILMPLDLGGPDKSKITKEWLKEHIQIGPLGKAYPDYAFIMEGDTPTFLYLIQNGLGDPEHPEWGSWGGRYTRLDLGGSTNHYHDASDEVVGKNGQKFRSSHATIWRWREHYQDDFAARMQWTLTDDRRKTNHAPVTIVNDSTPGPEPLLLEAEAGTELTLDASQSYDPDGDTLTFKWFQYKEPTSAQSLIFWQVPDLELQALDEDNKAIKITIPPPEKCAVEIVTGKALEKGMALHFILQLTDSGSPSLTTYKRIVVQTTNKNLAGGRVKAFETVTAALEKD</sequence>
<dbReference type="GeneID" id="34601926"/>
<reference evidence="3 4" key="1">
    <citation type="submission" date="2016-03" db="EMBL/GenBank/DDBJ databases">
        <title>Draft genome sequence of the Fonsecaea monophora CBS 269.37.</title>
        <authorList>
            <person name="Bombassaro A."/>
            <person name="Vinicius W.A."/>
            <person name="De Hoog S."/>
            <person name="Sun J."/>
            <person name="Souza E.M."/>
            <person name="Raittz R.T."/>
            <person name="Costa F."/>
            <person name="Leao A.C."/>
            <person name="Tadra-Sfeir M.Z."/>
            <person name="Baura V."/>
            <person name="Balsanelli E."/>
            <person name="Pedrosa F.O."/>
            <person name="Moreno L.F."/>
            <person name="Steffens M.B."/>
            <person name="Xi L."/>
            <person name="Bocca A.L."/>
            <person name="Felipe M.S."/>
            <person name="Teixeira M."/>
            <person name="Telles Filho F.Q."/>
            <person name="Azevedo C.M."/>
            <person name="Gomes R."/>
            <person name="Vicente V.A."/>
        </authorList>
    </citation>
    <scope>NUCLEOTIDE SEQUENCE [LARGE SCALE GENOMIC DNA]</scope>
    <source>
        <strain evidence="3 4">CBS 269.37</strain>
    </source>
</reference>
<comment type="caution">
    <text evidence="3">The sequence shown here is derived from an EMBL/GenBank/DDBJ whole genome shotgun (WGS) entry which is preliminary data.</text>
</comment>
<evidence type="ECO:0000259" key="1">
    <source>
        <dbReference type="Pfam" id="PF07632"/>
    </source>
</evidence>
<name>A0A177F498_9EURO</name>
<dbReference type="RefSeq" id="XP_022511000.1">
    <property type="nucleotide sequence ID" value="XM_022656727.1"/>
</dbReference>
<evidence type="ECO:0000259" key="2">
    <source>
        <dbReference type="Pfam" id="PF21027"/>
    </source>
</evidence>
<dbReference type="InterPro" id="IPR036452">
    <property type="entry name" value="Ribo_hydro-like"/>
</dbReference>
<dbReference type="AlphaFoldDB" id="A0A177F498"/>
<dbReference type="Proteomes" id="UP000077002">
    <property type="component" value="Unassembled WGS sequence"/>
</dbReference>
<proteinExistence type="predicted"/>
<dbReference type="GO" id="GO:0016799">
    <property type="term" value="F:hydrolase activity, hydrolyzing N-glycosyl compounds"/>
    <property type="evidence" value="ECO:0007669"/>
    <property type="project" value="InterPro"/>
</dbReference>
<dbReference type="Gene3D" id="2.60.40.10">
    <property type="entry name" value="Immunoglobulins"/>
    <property type="match status" value="1"/>
</dbReference>
<organism evidence="3 4">
    <name type="scientific">Fonsecaea monophora</name>
    <dbReference type="NCBI Taxonomy" id="254056"/>
    <lineage>
        <taxon>Eukaryota</taxon>
        <taxon>Fungi</taxon>
        <taxon>Dikarya</taxon>
        <taxon>Ascomycota</taxon>
        <taxon>Pezizomycotina</taxon>
        <taxon>Eurotiomycetes</taxon>
        <taxon>Chaetothyriomycetidae</taxon>
        <taxon>Chaetothyriales</taxon>
        <taxon>Herpotrichiellaceae</taxon>
        <taxon>Fonsecaea</taxon>
    </lineage>
</organism>
<evidence type="ECO:0000313" key="4">
    <source>
        <dbReference type="Proteomes" id="UP000077002"/>
    </source>
</evidence>
<dbReference type="OrthoDB" id="3592035at2759"/>
<dbReference type="Pfam" id="PF21027">
    <property type="entry name" value="Sde0182_C"/>
    <property type="match status" value="1"/>
</dbReference>
<keyword evidence="4" id="KW-1185">Reference proteome</keyword>
<gene>
    <name evidence="3" type="ORF">AYO21_06768</name>
</gene>
<feature type="domain" description="Cellulose-binding Sde182 C-terminal" evidence="2">
    <location>
        <begin position="371"/>
        <end position="472"/>
    </location>
</feature>
<protein>
    <submittedName>
        <fullName evidence="3">Uncharacterized protein</fullName>
    </submittedName>
</protein>
<dbReference type="Pfam" id="PF07632">
    <property type="entry name" value="Sde182_NH-like"/>
    <property type="match status" value="1"/>
</dbReference>
<dbReference type="InterPro" id="IPR048527">
    <property type="entry name" value="Sde182_C"/>
</dbReference>
<evidence type="ECO:0000313" key="3">
    <source>
        <dbReference type="EMBL" id="OAG39048.1"/>
    </source>
</evidence>
<dbReference type="InterPro" id="IPR013783">
    <property type="entry name" value="Ig-like_fold"/>
</dbReference>